<dbReference type="PANTHER" id="PTHR41521">
    <property type="match status" value="1"/>
</dbReference>
<dbReference type="EMBL" id="LPUY01000012">
    <property type="protein sequence ID" value="KUP94508.1"/>
    <property type="molecule type" value="Genomic_DNA"/>
</dbReference>
<dbReference type="InterPro" id="IPR010753">
    <property type="entry name" value="DUF1330"/>
</dbReference>
<feature type="domain" description="DUF1330" evidence="1">
    <location>
        <begin position="2"/>
        <end position="88"/>
    </location>
</feature>
<proteinExistence type="predicted"/>
<dbReference type="PANTHER" id="PTHR41521:SF4">
    <property type="entry name" value="BLR0684 PROTEIN"/>
    <property type="match status" value="1"/>
</dbReference>
<name>A0A132C1L6_9RHOB</name>
<protein>
    <recommendedName>
        <fullName evidence="1">DUF1330 domain-containing protein</fullName>
    </recommendedName>
</protein>
<sequence length="101" mass="11540">MPAYWLARSVINDPVAYKRYTDQVPDIITRHGGKVLARGGKFQVMEGPEKFKRFVVIEFPDFDSGVRCFQSEEYNEAARHRRENGAGEVETVVLEAGEFTQ</sequence>
<accession>A0A132C1L6</accession>
<dbReference type="Gene3D" id="3.30.70.100">
    <property type="match status" value="1"/>
</dbReference>
<dbReference type="OrthoDB" id="9806380at2"/>
<evidence type="ECO:0000313" key="3">
    <source>
        <dbReference type="Proteomes" id="UP000068382"/>
    </source>
</evidence>
<reference evidence="2 3" key="1">
    <citation type="submission" date="2015-12" db="EMBL/GenBank/DDBJ databases">
        <title>Genome sequence of the marine Rhodobacteraceae strain O3.65, Candidatus Tritonibacter horizontis.</title>
        <authorList>
            <person name="Poehlein A."/>
            <person name="Giebel H.A."/>
            <person name="Voget S."/>
            <person name="Brinkhoff T."/>
        </authorList>
    </citation>
    <scope>NUCLEOTIDE SEQUENCE [LARGE SCALE GENOMIC DNA]</scope>
    <source>
        <strain evidence="2 3">O3.65</strain>
    </source>
</reference>
<dbReference type="Proteomes" id="UP000068382">
    <property type="component" value="Unassembled WGS sequence"/>
</dbReference>
<dbReference type="AlphaFoldDB" id="A0A132C1L6"/>
<comment type="caution">
    <text evidence="2">The sequence shown here is derived from an EMBL/GenBank/DDBJ whole genome shotgun (WGS) entry which is preliminary data.</text>
</comment>
<organism evidence="2 3">
    <name type="scientific">Tritonibacter horizontis</name>
    <dbReference type="NCBI Taxonomy" id="1768241"/>
    <lineage>
        <taxon>Bacteria</taxon>
        <taxon>Pseudomonadati</taxon>
        <taxon>Pseudomonadota</taxon>
        <taxon>Alphaproteobacteria</taxon>
        <taxon>Rhodobacterales</taxon>
        <taxon>Paracoccaceae</taxon>
        <taxon>Tritonibacter</taxon>
    </lineage>
</organism>
<evidence type="ECO:0000259" key="1">
    <source>
        <dbReference type="Pfam" id="PF07045"/>
    </source>
</evidence>
<dbReference type="Pfam" id="PF07045">
    <property type="entry name" value="DUF1330"/>
    <property type="match status" value="1"/>
</dbReference>
<dbReference type="InterPro" id="IPR011008">
    <property type="entry name" value="Dimeric_a/b-barrel"/>
</dbReference>
<dbReference type="SUPFAM" id="SSF54909">
    <property type="entry name" value="Dimeric alpha+beta barrel"/>
    <property type="match status" value="1"/>
</dbReference>
<dbReference type="RefSeq" id="WP_068240016.1">
    <property type="nucleotide sequence ID" value="NZ_LPUY01000012.1"/>
</dbReference>
<gene>
    <name evidence="2" type="ORF">TRIHO_04340</name>
</gene>
<keyword evidence="3" id="KW-1185">Reference proteome</keyword>
<evidence type="ECO:0000313" key="2">
    <source>
        <dbReference type="EMBL" id="KUP94508.1"/>
    </source>
</evidence>